<sequence length="865" mass="96626">MEEWVGDLFVDRFCGFLLLIQLGWDEECFPDGWTLQCWREYPWGHNRSLPQPATADLLAERLKVVIGDQAEVTRPTKLVDLKVTGLDETVGREELAIALAKLGGCASDKIKIGGIRSSAWGQGSALVRCPAVAAKAIATAGKVPVGWVVAAVKPVEALPMRCYKCMALGHTRALCPSEAEHGLKCFRCGIEGHLAATCEAVTKCAVMARAYRTVGWAAAGALAGSPPWEIEAAVLADAYKAKVERRERGESLAPEELARAREVQREEVLERWADELVEAEYGLRTIEAIHPVLQDWCRREHGSLTFRLVQELYFKTEFNQLKQNKNIDPTSRLRTLTPVLGNDGLLRVGGRIDATREVSLTVKRPIILDGHDHITRLIVKHFHERAAHAFNEMVVNELRQRYWIIKLRPTVRAVASRCLHCKLRRVKPQPPRMGDLPEGRLSHHQRPFTHCGVDLFGPMDVTVGRRREKRYGVLFTCLTVRAVHIETVTSLSTDSLIMALRRMAARRGWPAKIYSDNGTNLKGAEIELKKSFDSLNQEYLCEYATNYGVEWHFISPASPHMAGAWERMIRCVKTALKAVLKERAPRDETLMTLLMEVEAMVNSRPLAHVSVDHDAHETLTPNHFLIGSSSGLPIPGEFNEGDLYLRRQWRIAQRLADLFWSRWMKEILPTLLPRSKWTEDSEDLRQGDLVVIVDPNSSRNCWARGRIVQTHPGQDGRVGLGSTDLLSCLSGRRGELRRGDPVEGIRGRGASPGGDRGMPALRWVGARSSSREPNTGAGELGIWVTIGRALIRDCLCWVLLSDAKAPGVGFWLGLPWGRARRIITQLGGVGLKGEEQLRLSLRRMAFLAEGPVEKPTPLLLRSPSR</sequence>
<dbReference type="Proteomes" id="UP001064048">
    <property type="component" value="Chromosome 24"/>
</dbReference>
<name>A0ACC0K9V6_CHOFU</name>
<evidence type="ECO:0000313" key="1">
    <source>
        <dbReference type="EMBL" id="KAI8433045.1"/>
    </source>
</evidence>
<gene>
    <name evidence="1" type="ORF">MSG28_013905</name>
</gene>
<comment type="caution">
    <text evidence="1">The sequence shown here is derived from an EMBL/GenBank/DDBJ whole genome shotgun (WGS) entry which is preliminary data.</text>
</comment>
<dbReference type="EMBL" id="CM046124">
    <property type="protein sequence ID" value="KAI8433045.1"/>
    <property type="molecule type" value="Genomic_DNA"/>
</dbReference>
<accession>A0ACC0K9V6</accession>
<organism evidence="1 2">
    <name type="scientific">Choristoneura fumiferana</name>
    <name type="common">Spruce budworm moth</name>
    <name type="synonym">Archips fumiferana</name>
    <dbReference type="NCBI Taxonomy" id="7141"/>
    <lineage>
        <taxon>Eukaryota</taxon>
        <taxon>Metazoa</taxon>
        <taxon>Ecdysozoa</taxon>
        <taxon>Arthropoda</taxon>
        <taxon>Hexapoda</taxon>
        <taxon>Insecta</taxon>
        <taxon>Pterygota</taxon>
        <taxon>Neoptera</taxon>
        <taxon>Endopterygota</taxon>
        <taxon>Lepidoptera</taxon>
        <taxon>Glossata</taxon>
        <taxon>Ditrysia</taxon>
        <taxon>Tortricoidea</taxon>
        <taxon>Tortricidae</taxon>
        <taxon>Tortricinae</taxon>
        <taxon>Choristoneura</taxon>
    </lineage>
</organism>
<keyword evidence="2" id="KW-1185">Reference proteome</keyword>
<proteinExistence type="predicted"/>
<protein>
    <submittedName>
        <fullName evidence="1">Uncharacterized protein</fullName>
    </submittedName>
</protein>
<reference evidence="1 2" key="1">
    <citation type="journal article" date="2022" name="Genome Biol. Evol.">
        <title>The Spruce Budworm Genome: Reconstructing the Evolutionary History of Antifreeze Proteins.</title>
        <authorList>
            <person name="Beliveau C."/>
            <person name="Gagne P."/>
            <person name="Picq S."/>
            <person name="Vernygora O."/>
            <person name="Keeling C.I."/>
            <person name="Pinkney K."/>
            <person name="Doucet D."/>
            <person name="Wen F."/>
            <person name="Johnston J.S."/>
            <person name="Maaroufi H."/>
            <person name="Boyle B."/>
            <person name="Laroche J."/>
            <person name="Dewar K."/>
            <person name="Juretic N."/>
            <person name="Blackburn G."/>
            <person name="Nisole A."/>
            <person name="Brunet B."/>
            <person name="Brandao M."/>
            <person name="Lumley L."/>
            <person name="Duan J."/>
            <person name="Quan G."/>
            <person name="Lucarotti C.J."/>
            <person name="Roe A.D."/>
            <person name="Sperling F.A.H."/>
            <person name="Levesque R.C."/>
            <person name="Cusson M."/>
        </authorList>
    </citation>
    <scope>NUCLEOTIDE SEQUENCE [LARGE SCALE GENOMIC DNA]</scope>
    <source>
        <strain evidence="1">Glfc:IPQL:Cfum</strain>
    </source>
</reference>
<evidence type="ECO:0000313" key="2">
    <source>
        <dbReference type="Proteomes" id="UP001064048"/>
    </source>
</evidence>